<dbReference type="OrthoDB" id="444809at2759"/>
<evidence type="ECO:0000259" key="5">
    <source>
        <dbReference type="Pfam" id="PF04935"/>
    </source>
</evidence>
<feature type="compositionally biased region" description="Polar residues" evidence="4">
    <location>
        <begin position="333"/>
        <end position="344"/>
    </location>
</feature>
<reference evidence="7" key="1">
    <citation type="submission" date="2022-02" db="EMBL/GenBank/DDBJ databases">
        <authorList>
            <person name="Henning P.M."/>
            <person name="McCubbin A.G."/>
            <person name="Shore J.S."/>
        </authorList>
    </citation>
    <scope>NUCLEOTIDE SEQUENCE</scope>
    <source>
        <strain evidence="7">F60SS</strain>
        <tissue evidence="7">Leaves</tissue>
    </source>
</reference>
<reference evidence="7" key="2">
    <citation type="journal article" date="2023" name="Plants (Basel)">
        <title>Annotation of the Turnera subulata (Passifloraceae) Draft Genome Reveals the S-Locus Evolved after the Divergence of Turneroideae from Passifloroideae in a Stepwise Manner.</title>
        <authorList>
            <person name="Henning P.M."/>
            <person name="Roalson E.H."/>
            <person name="Mir W."/>
            <person name="McCubbin A.G."/>
            <person name="Shore J.S."/>
        </authorList>
    </citation>
    <scope>NUCLEOTIDE SEQUENCE</scope>
    <source>
        <strain evidence="7">F60SS</strain>
    </source>
</reference>
<feature type="compositionally biased region" description="Basic residues" evidence="4">
    <location>
        <begin position="315"/>
        <end position="329"/>
    </location>
</feature>
<name>A0A9Q0G1Y2_9ROSI</name>
<feature type="compositionally biased region" description="Acidic residues" evidence="4">
    <location>
        <begin position="102"/>
        <end position="111"/>
    </location>
</feature>
<evidence type="ECO:0000256" key="2">
    <source>
        <dbReference type="ARBA" id="ARBA00005904"/>
    </source>
</evidence>
<evidence type="ECO:0008006" key="9">
    <source>
        <dbReference type="Google" id="ProtNLM"/>
    </source>
</evidence>
<dbReference type="EMBL" id="JAKUCV010002650">
    <property type="protein sequence ID" value="KAJ4841900.1"/>
    <property type="molecule type" value="Genomic_DNA"/>
</dbReference>
<feature type="region of interest" description="Disordered" evidence="4">
    <location>
        <begin position="64"/>
        <end position="86"/>
    </location>
</feature>
<feature type="domain" description="Ribosomal RNA-processing protein 14 N-terminal" evidence="6">
    <location>
        <begin position="23"/>
        <end position="83"/>
    </location>
</feature>
<dbReference type="InterPro" id="IPR029190">
    <property type="entry name" value="Rrp14/SURF6_C"/>
</dbReference>
<feature type="compositionally biased region" description="Basic residues" evidence="4">
    <location>
        <begin position="269"/>
        <end position="285"/>
    </location>
</feature>
<sequence length="344" mass="40278">MVRKRKNVIVEPNTDNTDIKSIIHQNTLFFDRLVELIPARFYLPNNDEDKPWFQGLSKNEKAEAKKVSRENVKKARRDRLDPEKSKTTLDLLMQNLQKEKENDESEGEEVEVNTMVTGLDGDDNKVTYEELRQRLHRKIEELRGNRNSGESNREKKRNERNERRQGQQKKRKRESGSEEKKPDAKVSLEKVEKDAEEATKALKFSHVKLADDDQQHGKKKRKLSKIKELEKAKELAEEKKDPAKGMKHSWSAATSRAAGIKIHDDPSRLKHSIQKKKYMHKKNVKKWNERVETQHKMKTEKQQTRKQNIAERAQQKKMRKIAKREKKLMRTPSGGSKETTEGAS</sequence>
<feature type="compositionally biased region" description="Basic and acidic residues" evidence="4">
    <location>
        <begin position="151"/>
        <end position="165"/>
    </location>
</feature>
<evidence type="ECO:0000313" key="8">
    <source>
        <dbReference type="Proteomes" id="UP001141552"/>
    </source>
</evidence>
<feature type="domain" description="Ribosomal RNA-processing protein 14/surfeit locus protein 6 C-terminal" evidence="5">
    <location>
        <begin position="146"/>
        <end position="320"/>
    </location>
</feature>
<comment type="subcellular location">
    <subcellularLocation>
        <location evidence="1">Nucleus</location>
    </subcellularLocation>
</comment>
<dbReference type="PANTHER" id="PTHR14369:SF0">
    <property type="entry name" value="SURFEIT LOCUS PROTEIN 6"/>
    <property type="match status" value="1"/>
</dbReference>
<comment type="caution">
    <text evidence="7">The sequence shown here is derived from an EMBL/GenBank/DDBJ whole genome shotgun (WGS) entry which is preliminary data.</text>
</comment>
<proteinExistence type="inferred from homology"/>
<accession>A0A9Q0G1Y2</accession>
<organism evidence="7 8">
    <name type="scientific">Turnera subulata</name>
    <dbReference type="NCBI Taxonomy" id="218843"/>
    <lineage>
        <taxon>Eukaryota</taxon>
        <taxon>Viridiplantae</taxon>
        <taxon>Streptophyta</taxon>
        <taxon>Embryophyta</taxon>
        <taxon>Tracheophyta</taxon>
        <taxon>Spermatophyta</taxon>
        <taxon>Magnoliopsida</taxon>
        <taxon>eudicotyledons</taxon>
        <taxon>Gunneridae</taxon>
        <taxon>Pentapetalae</taxon>
        <taxon>rosids</taxon>
        <taxon>fabids</taxon>
        <taxon>Malpighiales</taxon>
        <taxon>Passifloraceae</taxon>
        <taxon>Turnera</taxon>
    </lineage>
</organism>
<feature type="compositionally biased region" description="Basic and acidic residues" evidence="4">
    <location>
        <begin position="174"/>
        <end position="200"/>
    </location>
</feature>
<dbReference type="GO" id="GO:0003723">
    <property type="term" value="F:RNA binding"/>
    <property type="evidence" value="ECO:0007669"/>
    <property type="project" value="TreeGrafter"/>
</dbReference>
<feature type="compositionally biased region" description="Basic and acidic residues" evidence="4">
    <location>
        <begin position="225"/>
        <end position="244"/>
    </location>
</feature>
<evidence type="ECO:0000259" key="6">
    <source>
        <dbReference type="Pfam" id="PF15459"/>
    </source>
</evidence>
<evidence type="ECO:0000256" key="3">
    <source>
        <dbReference type="ARBA" id="ARBA00023242"/>
    </source>
</evidence>
<protein>
    <recommendedName>
        <fullName evidence="9">Ribosomal RNA-processing protein 14/surfeit locus protein 6 C-terminal domain-containing protein</fullName>
    </recommendedName>
</protein>
<dbReference type="GO" id="GO:0042274">
    <property type="term" value="P:ribosomal small subunit biogenesis"/>
    <property type="evidence" value="ECO:0007669"/>
    <property type="project" value="TreeGrafter"/>
</dbReference>
<evidence type="ECO:0000256" key="4">
    <source>
        <dbReference type="SAM" id="MobiDB-lite"/>
    </source>
</evidence>
<feature type="compositionally biased region" description="Basic and acidic residues" evidence="4">
    <location>
        <begin position="286"/>
        <end position="303"/>
    </location>
</feature>
<gene>
    <name evidence="7" type="ORF">Tsubulata_014261</name>
</gene>
<keyword evidence="8" id="KW-1185">Reference proteome</keyword>
<dbReference type="GO" id="GO:0003677">
    <property type="term" value="F:DNA binding"/>
    <property type="evidence" value="ECO:0007669"/>
    <property type="project" value="TreeGrafter"/>
</dbReference>
<dbReference type="Pfam" id="PF15459">
    <property type="entry name" value="RRP14"/>
    <property type="match status" value="1"/>
</dbReference>
<dbReference type="Proteomes" id="UP001141552">
    <property type="component" value="Unassembled WGS sequence"/>
</dbReference>
<feature type="region of interest" description="Disordered" evidence="4">
    <location>
        <begin position="139"/>
        <end position="344"/>
    </location>
</feature>
<comment type="similarity">
    <text evidence="2">Belongs to the SURF6 family.</text>
</comment>
<dbReference type="GO" id="GO:0042273">
    <property type="term" value="P:ribosomal large subunit biogenesis"/>
    <property type="evidence" value="ECO:0007669"/>
    <property type="project" value="TreeGrafter"/>
</dbReference>
<dbReference type="Pfam" id="PF04935">
    <property type="entry name" value="SURF6"/>
    <property type="match status" value="1"/>
</dbReference>
<dbReference type="PANTHER" id="PTHR14369">
    <property type="entry name" value="SURFEIT LOCUS PROTEIN 6"/>
    <property type="match status" value="1"/>
</dbReference>
<evidence type="ECO:0000256" key="1">
    <source>
        <dbReference type="ARBA" id="ARBA00004123"/>
    </source>
</evidence>
<dbReference type="GO" id="GO:0005730">
    <property type="term" value="C:nucleolus"/>
    <property type="evidence" value="ECO:0007669"/>
    <property type="project" value="TreeGrafter"/>
</dbReference>
<evidence type="ECO:0000313" key="7">
    <source>
        <dbReference type="EMBL" id="KAJ4841900.1"/>
    </source>
</evidence>
<keyword evidence="3" id="KW-0539">Nucleus</keyword>
<dbReference type="AlphaFoldDB" id="A0A9Q0G1Y2"/>
<dbReference type="InterPro" id="IPR029188">
    <property type="entry name" value="Rrp14_N"/>
</dbReference>
<feature type="region of interest" description="Disordered" evidence="4">
    <location>
        <begin position="98"/>
        <end position="125"/>
    </location>
</feature>
<dbReference type="InterPro" id="IPR007019">
    <property type="entry name" value="SURF6"/>
</dbReference>